<dbReference type="Pfam" id="PF02057">
    <property type="entry name" value="Glyco_hydro_59"/>
    <property type="match status" value="1"/>
</dbReference>
<dbReference type="PANTHER" id="PTHR15172">
    <property type="entry name" value="GALACTOCEREBROSIDASE"/>
    <property type="match status" value="1"/>
</dbReference>
<dbReference type="AlphaFoldDB" id="A0ABD1KH36"/>
<organism evidence="24 25">
    <name type="scientific">Coilia grayii</name>
    <name type="common">Gray's grenadier anchovy</name>
    <dbReference type="NCBI Taxonomy" id="363190"/>
    <lineage>
        <taxon>Eukaryota</taxon>
        <taxon>Metazoa</taxon>
        <taxon>Chordata</taxon>
        <taxon>Craniata</taxon>
        <taxon>Vertebrata</taxon>
        <taxon>Euteleostomi</taxon>
        <taxon>Actinopterygii</taxon>
        <taxon>Neopterygii</taxon>
        <taxon>Teleostei</taxon>
        <taxon>Clupei</taxon>
        <taxon>Clupeiformes</taxon>
        <taxon>Clupeoidei</taxon>
        <taxon>Engraulidae</taxon>
        <taxon>Coilinae</taxon>
        <taxon>Coilia</taxon>
    </lineage>
</organism>
<evidence type="ECO:0000256" key="13">
    <source>
        <dbReference type="ARBA" id="ARBA00023295"/>
    </source>
</evidence>
<evidence type="ECO:0000256" key="1">
    <source>
        <dbReference type="ARBA" id="ARBA00004371"/>
    </source>
</evidence>
<comment type="subcellular location">
    <subcellularLocation>
        <location evidence="1">Lysosome</location>
    </subcellularLocation>
</comment>
<dbReference type="GO" id="GO:0006665">
    <property type="term" value="P:sphingolipid metabolic process"/>
    <property type="evidence" value="ECO:0007669"/>
    <property type="project" value="UniProtKB-KW"/>
</dbReference>
<comment type="catalytic activity">
    <reaction evidence="17">
        <text>beta-D-galactosyl-(1&lt;-&gt;1)-sphing-4-enine + H2O = sphing-4-enine + D-galactose</text>
        <dbReference type="Rhea" id="RHEA:43908"/>
        <dbReference type="ChEBI" id="CHEBI:4139"/>
        <dbReference type="ChEBI" id="CHEBI:15377"/>
        <dbReference type="ChEBI" id="CHEBI:57756"/>
        <dbReference type="ChEBI" id="CHEBI:57934"/>
    </reaction>
    <physiologicalReaction direction="left-to-right" evidence="17">
        <dbReference type="Rhea" id="RHEA:43909"/>
    </physiologicalReaction>
</comment>
<comment type="catalytic activity">
    <reaction evidence="14">
        <text>a D-galactosylceramide + H2O = an N-acyl-sphingoid base + D-galactose</text>
        <dbReference type="Rhea" id="RHEA:43412"/>
        <dbReference type="ChEBI" id="CHEBI:4139"/>
        <dbReference type="ChEBI" id="CHEBI:15377"/>
        <dbReference type="ChEBI" id="CHEBI:36498"/>
        <dbReference type="ChEBI" id="CHEBI:83273"/>
    </reaction>
    <physiologicalReaction direction="left-to-right" evidence="14">
        <dbReference type="Rhea" id="RHEA:43413"/>
    </physiologicalReaction>
</comment>
<evidence type="ECO:0000259" key="21">
    <source>
        <dbReference type="Pfam" id="PF02057"/>
    </source>
</evidence>
<feature type="domain" description="Glycosyl hydrolase family 59 catalytic" evidence="21">
    <location>
        <begin position="35"/>
        <end position="332"/>
    </location>
</feature>
<dbReference type="InterPro" id="IPR049161">
    <property type="entry name" value="GH59_cat"/>
</dbReference>
<evidence type="ECO:0000256" key="18">
    <source>
        <dbReference type="ARBA" id="ARBA00058861"/>
    </source>
</evidence>
<sequence>MHSSVVVVYTAALCVCFTYGDDYILDDKLGLGRTFDGIGGLSGGGATSRLLVNYAEPYRSQILDYLFKPNFGASLHILKVEIGGDAQTTDGTEPSHMHYENDENYFRGYEWWLMKEAKKRNPNITLIGLPWAFPGWIGHEKSWPYDFPDITAKYVVSWIVGAKQYHDLDIHYIGIWNEKKYDLNYIKVLRDTLDRVGFSHIAIIAADGYKPDDWQIASDMLAEPLLFDLIDVIGAHYPGTETVMDALKTGKALWASEDFSTYNDDVGGGCWARLLNQNYVNGRMTATISWNLLASYYERLPFGRDGLMTAQEPWSGNYVVESPIWTTAHTTQFTQPGWSYLQTVGHLKSGGSYVALTDRRGNLTVVIETMTHNDSVCIRPPLPPYDVTPCNVTFYLKGSFASISQLQVWRTKFDFKTKKHVFLQKLDSVKVSDGSFTLRLDVDEVYTLSTITTAQKGTHPDPPPSAPFPKLYEDDFNVRNPSFTEAPHFADQTGVFEYFKNLTDPGPHVYTLRQVVTQRPVTWATDANQAISVIGDYSWRNIVVTSDVFIEKPGTGGVFIAARADRGGSGVQGCRGVFFWVFADGTYRVTRDLMGKSVLAEGKSGTSSSIWYTLSLAVKERNATVTLDGTSLWDGGVDWVPKYGWAAIGTASFELAQFDNFSVEAE</sequence>
<evidence type="ECO:0000259" key="22">
    <source>
        <dbReference type="Pfam" id="PF17387"/>
    </source>
</evidence>
<evidence type="ECO:0000256" key="12">
    <source>
        <dbReference type="ARBA" id="ARBA00023228"/>
    </source>
</evidence>
<keyword evidence="5 20" id="KW-0732">Signal</keyword>
<dbReference type="FunFam" id="3.20.20.80:FF:000026">
    <property type="entry name" value="galactocerebrosidase precursor"/>
    <property type="match status" value="1"/>
</dbReference>
<keyword evidence="11" id="KW-0325">Glycoprotein</keyword>
<keyword evidence="10" id="KW-1015">Disulfide bond</keyword>
<feature type="signal peptide" evidence="20">
    <location>
        <begin position="1"/>
        <end position="20"/>
    </location>
</feature>
<feature type="active site" description="Nucleophile" evidence="19">
    <location>
        <position position="257"/>
    </location>
</feature>
<dbReference type="GO" id="GO:0004336">
    <property type="term" value="F:galactosylceramidase activity"/>
    <property type="evidence" value="ECO:0007669"/>
    <property type="project" value="UniProtKB-EC"/>
</dbReference>
<dbReference type="InterPro" id="IPR001286">
    <property type="entry name" value="Glyco_hydro_59"/>
</dbReference>
<name>A0ABD1KH36_9TELE</name>
<dbReference type="InterPro" id="IPR049162">
    <property type="entry name" value="GH59_C"/>
</dbReference>
<comment type="catalytic activity">
    <reaction evidence="16">
        <text>a beta-D-galactosyl-(1&lt;-&gt;1')-N-acylsphing-4-enine + H2O = an N-acylsphing-4-enine + D-galactose</text>
        <dbReference type="Rhea" id="RHEA:14297"/>
        <dbReference type="ChEBI" id="CHEBI:4139"/>
        <dbReference type="ChEBI" id="CHEBI:15377"/>
        <dbReference type="ChEBI" id="CHEBI:18390"/>
        <dbReference type="ChEBI" id="CHEBI:52639"/>
        <dbReference type="EC" id="3.2.1.46"/>
    </reaction>
    <physiologicalReaction direction="left-to-right" evidence="16">
        <dbReference type="Rhea" id="RHEA:14298"/>
    </physiologicalReaction>
</comment>
<comment type="similarity">
    <text evidence="2">Belongs to the glycosyl hydrolase 59 family.</text>
</comment>
<dbReference type="EC" id="3.2.1.46" evidence="3"/>
<evidence type="ECO:0000256" key="4">
    <source>
        <dbReference type="ARBA" id="ARBA00019657"/>
    </source>
</evidence>
<gene>
    <name evidence="24" type="ORF">ACEWY4_005010</name>
</gene>
<keyword evidence="12" id="KW-0458">Lysosome</keyword>
<comment type="caution">
    <text evidence="24">The sequence shown here is derived from an EMBL/GenBank/DDBJ whole genome shotgun (WGS) entry which is preliminary data.</text>
</comment>
<evidence type="ECO:0000256" key="19">
    <source>
        <dbReference type="PIRSR" id="PIRSR601286-50"/>
    </source>
</evidence>
<evidence type="ECO:0000256" key="15">
    <source>
        <dbReference type="ARBA" id="ARBA00033098"/>
    </source>
</evidence>
<keyword evidence="13" id="KW-0326">Glycosidase</keyword>
<evidence type="ECO:0000256" key="16">
    <source>
        <dbReference type="ARBA" id="ARBA00033698"/>
    </source>
</evidence>
<feature type="domain" description="Glycosyl hydrolase family 59 central" evidence="22">
    <location>
        <begin position="340"/>
        <end position="455"/>
    </location>
</feature>
<evidence type="ECO:0000256" key="6">
    <source>
        <dbReference type="ARBA" id="ARBA00022801"/>
    </source>
</evidence>
<dbReference type="PRINTS" id="PR00850">
    <property type="entry name" value="GLHYDRLASE59"/>
</dbReference>
<evidence type="ECO:0000256" key="20">
    <source>
        <dbReference type="SAM" id="SignalP"/>
    </source>
</evidence>
<dbReference type="Gene3D" id="3.20.20.80">
    <property type="entry name" value="Glycosidases"/>
    <property type="match status" value="1"/>
</dbReference>
<keyword evidence="7" id="KW-0746">Sphingolipid metabolism</keyword>
<dbReference type="GO" id="GO:0005764">
    <property type="term" value="C:lysosome"/>
    <property type="evidence" value="ECO:0007669"/>
    <property type="project" value="UniProtKB-SubCell"/>
</dbReference>
<dbReference type="InterPro" id="IPR013785">
    <property type="entry name" value="Aldolase_TIM"/>
</dbReference>
<dbReference type="EMBL" id="JBHFQA010000005">
    <property type="protein sequence ID" value="KAL2098530.1"/>
    <property type="molecule type" value="Genomic_DNA"/>
</dbReference>
<evidence type="ECO:0000256" key="10">
    <source>
        <dbReference type="ARBA" id="ARBA00023157"/>
    </source>
</evidence>
<dbReference type="Gene3D" id="2.60.120.560">
    <property type="entry name" value="Exo-inulinase, domain 1"/>
    <property type="match status" value="1"/>
</dbReference>
<dbReference type="InterPro" id="IPR017853">
    <property type="entry name" value="GH"/>
</dbReference>
<evidence type="ECO:0000256" key="17">
    <source>
        <dbReference type="ARBA" id="ARBA00048813"/>
    </source>
</evidence>
<keyword evidence="25" id="KW-1185">Reference proteome</keyword>
<dbReference type="FunFam" id="2.60.120.560:FF:000001">
    <property type="entry name" value="galactocerebrosidase precursor"/>
    <property type="match status" value="1"/>
</dbReference>
<dbReference type="FunFam" id="3.20.20.70:FF:000091">
    <property type="entry name" value="galactocerebrosidase precursor"/>
    <property type="match status" value="1"/>
</dbReference>
<dbReference type="InterPro" id="IPR035394">
    <property type="entry name" value="Glyco_hydro_59_dom"/>
</dbReference>
<proteinExistence type="inferred from homology"/>
<dbReference type="SUPFAM" id="SSF51445">
    <property type="entry name" value="(Trans)glycosidases"/>
    <property type="match status" value="1"/>
</dbReference>
<keyword evidence="6" id="KW-0378">Hydrolase</keyword>
<feature type="domain" description="Glycosyl hydrolase family 59 C-terminal lectin" evidence="23">
    <location>
        <begin position="491"/>
        <end position="665"/>
    </location>
</feature>
<evidence type="ECO:0000313" key="24">
    <source>
        <dbReference type="EMBL" id="KAL2098530.1"/>
    </source>
</evidence>
<dbReference type="GO" id="GO:0016020">
    <property type="term" value="C:membrane"/>
    <property type="evidence" value="ECO:0007669"/>
    <property type="project" value="GOC"/>
</dbReference>
<evidence type="ECO:0000313" key="25">
    <source>
        <dbReference type="Proteomes" id="UP001591681"/>
    </source>
</evidence>
<comment type="function">
    <text evidence="18">Hydrolyzes the galactose ester bonds of glycolipids such as galactosylceramide and galactosylsphingosine.</text>
</comment>
<dbReference type="PANTHER" id="PTHR15172:SF1">
    <property type="entry name" value="GALACTOCEREBROSIDASE"/>
    <property type="match status" value="1"/>
</dbReference>
<evidence type="ECO:0000256" key="9">
    <source>
        <dbReference type="ARBA" id="ARBA00023098"/>
    </source>
</evidence>
<accession>A0ABD1KH36</accession>
<feature type="active site" description="Proton donor/acceptor" evidence="19">
    <location>
        <position position="178"/>
    </location>
</feature>
<keyword evidence="8" id="KW-0442">Lipid degradation</keyword>
<keyword evidence="9" id="KW-0443">Lipid metabolism</keyword>
<evidence type="ECO:0000256" key="8">
    <source>
        <dbReference type="ARBA" id="ARBA00022963"/>
    </source>
</evidence>
<evidence type="ECO:0000259" key="23">
    <source>
        <dbReference type="Pfam" id="PF21708"/>
    </source>
</evidence>
<evidence type="ECO:0000256" key="5">
    <source>
        <dbReference type="ARBA" id="ARBA00022729"/>
    </source>
</evidence>
<dbReference type="GO" id="GO:0016042">
    <property type="term" value="P:lipid catabolic process"/>
    <property type="evidence" value="ECO:0007669"/>
    <property type="project" value="UniProtKB-KW"/>
</dbReference>
<dbReference type="Gene3D" id="3.20.20.70">
    <property type="entry name" value="Aldolase class I"/>
    <property type="match status" value="1"/>
</dbReference>
<evidence type="ECO:0000256" key="3">
    <source>
        <dbReference type="ARBA" id="ARBA00012657"/>
    </source>
</evidence>
<dbReference type="Pfam" id="PF21708">
    <property type="entry name" value="Glyco_hydro_59_C"/>
    <property type="match status" value="1"/>
</dbReference>
<reference evidence="24 25" key="1">
    <citation type="submission" date="2024-09" db="EMBL/GenBank/DDBJ databases">
        <title>A chromosome-level genome assembly of Gray's grenadier anchovy, Coilia grayii.</title>
        <authorList>
            <person name="Fu Z."/>
        </authorList>
    </citation>
    <scope>NUCLEOTIDE SEQUENCE [LARGE SCALE GENOMIC DNA]</scope>
    <source>
        <strain evidence="24">G4</strain>
        <tissue evidence="24">Muscle</tissue>
    </source>
</reference>
<dbReference type="Proteomes" id="UP001591681">
    <property type="component" value="Unassembled WGS sequence"/>
</dbReference>
<protein>
    <recommendedName>
        <fullName evidence="4">Galactocerebrosidase</fullName>
        <ecNumber evidence="3">3.2.1.46</ecNumber>
    </recommendedName>
    <alternativeName>
        <fullName evidence="15">Galactosylceramidase</fullName>
    </alternativeName>
</protein>
<evidence type="ECO:0000256" key="14">
    <source>
        <dbReference type="ARBA" id="ARBA00023982"/>
    </source>
</evidence>
<dbReference type="Pfam" id="PF17387">
    <property type="entry name" value="Glyco_hydro_59M"/>
    <property type="match status" value="1"/>
</dbReference>
<evidence type="ECO:0000256" key="11">
    <source>
        <dbReference type="ARBA" id="ARBA00023180"/>
    </source>
</evidence>
<evidence type="ECO:0000256" key="7">
    <source>
        <dbReference type="ARBA" id="ARBA00022919"/>
    </source>
</evidence>
<evidence type="ECO:0000256" key="2">
    <source>
        <dbReference type="ARBA" id="ARBA00005637"/>
    </source>
</evidence>
<feature type="chain" id="PRO_5044809140" description="Galactocerebrosidase" evidence="20">
    <location>
        <begin position="21"/>
        <end position="666"/>
    </location>
</feature>